<reference evidence="6 7" key="1">
    <citation type="submission" date="2016-10" db="EMBL/GenBank/DDBJ databases">
        <authorList>
            <person name="de Groot N.N."/>
        </authorList>
    </citation>
    <scope>NUCLEOTIDE SEQUENCE [LARGE SCALE GENOMIC DNA]</scope>
    <source>
        <strain evidence="6 7">LMG 24775</strain>
    </source>
</reference>
<organism evidence="6 7">
    <name type="scientific">Delftia lacustris</name>
    <dbReference type="NCBI Taxonomy" id="558537"/>
    <lineage>
        <taxon>Bacteria</taxon>
        <taxon>Pseudomonadati</taxon>
        <taxon>Pseudomonadota</taxon>
        <taxon>Betaproteobacteria</taxon>
        <taxon>Burkholderiales</taxon>
        <taxon>Comamonadaceae</taxon>
        <taxon>Delftia</taxon>
    </lineage>
</organism>
<evidence type="ECO:0000256" key="1">
    <source>
        <dbReference type="ARBA" id="ARBA00022448"/>
    </source>
</evidence>
<dbReference type="EMBL" id="FNPE01000016">
    <property type="protein sequence ID" value="SDZ27800.1"/>
    <property type="molecule type" value="Genomic_DNA"/>
</dbReference>
<dbReference type="PANTHER" id="PTHR42939:SF1">
    <property type="entry name" value="ABC TRANSPORTER ATP-BINDING PROTEIN ALBC-RELATED"/>
    <property type="match status" value="1"/>
</dbReference>
<evidence type="ECO:0000259" key="5">
    <source>
        <dbReference type="PROSITE" id="PS50893"/>
    </source>
</evidence>
<dbReference type="PROSITE" id="PS50893">
    <property type="entry name" value="ABC_TRANSPORTER_2"/>
    <property type="match status" value="1"/>
</dbReference>
<feature type="domain" description="ABC transporter" evidence="5">
    <location>
        <begin position="114"/>
        <end position="345"/>
    </location>
</feature>
<dbReference type="GO" id="GO:0016887">
    <property type="term" value="F:ATP hydrolysis activity"/>
    <property type="evidence" value="ECO:0007669"/>
    <property type="project" value="InterPro"/>
</dbReference>
<keyword evidence="2" id="KW-1003">Cell membrane</keyword>
<evidence type="ECO:0000256" key="3">
    <source>
        <dbReference type="ARBA" id="ARBA00022741"/>
    </source>
</evidence>
<evidence type="ECO:0000256" key="2">
    <source>
        <dbReference type="ARBA" id="ARBA00022475"/>
    </source>
</evidence>
<keyword evidence="4 6" id="KW-0067">ATP-binding</keyword>
<protein>
    <submittedName>
        <fullName evidence="6">ABC-2 type transport system ATP-binding protein</fullName>
    </submittedName>
</protein>
<dbReference type="AlphaFoldDB" id="A0A1H3RQ98"/>
<dbReference type="InterPro" id="IPR051782">
    <property type="entry name" value="ABC_Transporter_VariousFunc"/>
</dbReference>
<sequence>MESSIESARPPARPQATVAAWAQSVEQAIASQQWHGAWRALIDAALPAETAVQQSLLTALDAWDGLAADSGAEPRHALVQQVFDALHAAHAPGQALQADSAPPSAHRAYRAHRILGRQLVKRYRRGGFALGPVDVAVEPGTILGLVGENGNGKTTLLRLLAADLAPDAGQLDWGVPAANAYLLRTQLAYIPQRPAVWGGRLMDHLQFAARSHGAVGPRNICLVQLVIAQLGLRAFRGHQWKQLSSGYKMRFELARALLCRPRVLLLDEPLANLDINAQQTLLTDLQSLARSPWQPMALVLSSQQLYEVEKVADQVLFLEQGQPRSVQQSFAAMQGCAIEFETGWAMAQLKPWLDRLPSHTHQLSGQTHIVSFHVPFTAAQFLAQAVQAQMPVRYFRDITASTRRLFVRD</sequence>
<dbReference type="SUPFAM" id="SSF52540">
    <property type="entry name" value="P-loop containing nucleoside triphosphate hydrolases"/>
    <property type="match status" value="1"/>
</dbReference>
<evidence type="ECO:0000313" key="7">
    <source>
        <dbReference type="Proteomes" id="UP000183417"/>
    </source>
</evidence>
<keyword evidence="1" id="KW-0813">Transport</keyword>
<dbReference type="Proteomes" id="UP000183417">
    <property type="component" value="Unassembled WGS sequence"/>
</dbReference>
<proteinExistence type="predicted"/>
<accession>A0A1H3RQ98</accession>
<evidence type="ECO:0000313" key="6">
    <source>
        <dbReference type="EMBL" id="SDZ27800.1"/>
    </source>
</evidence>
<evidence type="ECO:0000256" key="4">
    <source>
        <dbReference type="ARBA" id="ARBA00022840"/>
    </source>
</evidence>
<dbReference type="Pfam" id="PF00005">
    <property type="entry name" value="ABC_tran"/>
    <property type="match status" value="1"/>
</dbReference>
<keyword evidence="3" id="KW-0547">Nucleotide-binding</keyword>
<dbReference type="InterPro" id="IPR027417">
    <property type="entry name" value="P-loop_NTPase"/>
</dbReference>
<dbReference type="InterPro" id="IPR003593">
    <property type="entry name" value="AAA+_ATPase"/>
</dbReference>
<dbReference type="PANTHER" id="PTHR42939">
    <property type="entry name" value="ABC TRANSPORTER ATP-BINDING PROTEIN ALBC-RELATED"/>
    <property type="match status" value="1"/>
</dbReference>
<dbReference type="Gene3D" id="3.40.50.300">
    <property type="entry name" value="P-loop containing nucleotide triphosphate hydrolases"/>
    <property type="match status" value="1"/>
</dbReference>
<dbReference type="InterPro" id="IPR003439">
    <property type="entry name" value="ABC_transporter-like_ATP-bd"/>
</dbReference>
<name>A0A1H3RQ98_9BURK</name>
<dbReference type="GO" id="GO:0005524">
    <property type="term" value="F:ATP binding"/>
    <property type="evidence" value="ECO:0007669"/>
    <property type="project" value="UniProtKB-KW"/>
</dbReference>
<keyword evidence="2" id="KW-0472">Membrane</keyword>
<dbReference type="GeneID" id="94694501"/>
<dbReference type="SMART" id="SM00382">
    <property type="entry name" value="AAA"/>
    <property type="match status" value="1"/>
</dbReference>
<gene>
    <name evidence="6" type="ORF">SAMN05421547_116102</name>
</gene>
<dbReference type="RefSeq" id="WP_074923072.1">
    <property type="nucleotide sequence ID" value="NZ_CP141274.1"/>
</dbReference>